<dbReference type="AlphaFoldDB" id="A0A0E0DIE3"/>
<protein>
    <submittedName>
        <fullName evidence="2">Uncharacterized protein</fullName>
    </submittedName>
</protein>
<evidence type="ECO:0000313" key="3">
    <source>
        <dbReference type="Proteomes" id="UP000008021"/>
    </source>
</evidence>
<dbReference type="STRING" id="40149.A0A0E0DIE3"/>
<dbReference type="Gramene" id="OMERI04G21000.1">
    <property type="protein sequence ID" value="OMERI04G21000.1"/>
    <property type="gene ID" value="OMERI04G21000"/>
</dbReference>
<dbReference type="Proteomes" id="UP000008021">
    <property type="component" value="Chromosome 4"/>
</dbReference>
<name>A0A0E0DIE3_9ORYZ</name>
<organism evidence="2">
    <name type="scientific">Oryza meridionalis</name>
    <dbReference type="NCBI Taxonomy" id="40149"/>
    <lineage>
        <taxon>Eukaryota</taxon>
        <taxon>Viridiplantae</taxon>
        <taxon>Streptophyta</taxon>
        <taxon>Embryophyta</taxon>
        <taxon>Tracheophyta</taxon>
        <taxon>Spermatophyta</taxon>
        <taxon>Magnoliopsida</taxon>
        <taxon>Liliopsida</taxon>
        <taxon>Poales</taxon>
        <taxon>Poaceae</taxon>
        <taxon>BOP clade</taxon>
        <taxon>Oryzoideae</taxon>
        <taxon>Oryzeae</taxon>
        <taxon>Oryzinae</taxon>
        <taxon>Oryza</taxon>
    </lineage>
</organism>
<accession>A0A0E0DIE3</accession>
<reference evidence="2" key="1">
    <citation type="submission" date="2015-04" db="UniProtKB">
        <authorList>
            <consortium name="EnsemblPlants"/>
        </authorList>
    </citation>
    <scope>IDENTIFICATION</scope>
</reference>
<dbReference type="PANTHER" id="PTHR36478:SF22">
    <property type="entry name" value="OS04G0616900 PROTEIN"/>
    <property type="match status" value="1"/>
</dbReference>
<evidence type="ECO:0000313" key="2">
    <source>
        <dbReference type="EnsemblPlants" id="OMERI04G21000.1"/>
    </source>
</evidence>
<reference evidence="2" key="2">
    <citation type="submission" date="2018-05" db="EMBL/GenBank/DDBJ databases">
        <title>OmerRS3 (Oryza meridionalis Reference Sequence Version 3).</title>
        <authorList>
            <person name="Zhang J."/>
            <person name="Kudrna D."/>
            <person name="Lee S."/>
            <person name="Talag J."/>
            <person name="Welchert J."/>
            <person name="Wing R.A."/>
        </authorList>
    </citation>
    <scope>NUCLEOTIDE SEQUENCE [LARGE SCALE GENOMIC DNA]</scope>
    <source>
        <strain evidence="2">cv. OR44</strain>
    </source>
</reference>
<dbReference type="eggNOG" id="ENOG502R86E">
    <property type="taxonomic scope" value="Eukaryota"/>
</dbReference>
<sequence>MELSGDAAVVSGSGNRKRKRHVQQHSFEYPCVSRLRHRRLLAFLSRHDYDSTFDALVQETSVLFRVGHIQALVRQGRWADAASYVNRFVPPSRVLTDAGLVFHEFLYIHHVLDCIVAGDHLRGAQVAASYQRHVRDNPNPSHGAIKLIRILLTILHCHPIRAFLNWHLVRYKAAEIIKDLIPQIPEFNDLLKLPKGGPIKPHNILPIGSSSHRRRHVKNEDRIPAADIARFYLQKKRGRDITQDYHVMQQTGLQISSVILVCLVSPAFVDFPLSLDFRTFSDKSLQAGVLRDGYPFKHSCNEGVTGAPIGLDSPANSYGISTQTIADMMRPLIISDIGQGSVARNNPTRPETTAHQAISPTTQQITTEFVQHSESQFQEYNSQMDGRVRIVESGMKRSRSFGGGCSSSVEISS</sequence>
<proteinExistence type="predicted"/>
<dbReference type="EnsemblPlants" id="OMERI04G21000.1">
    <property type="protein sequence ID" value="OMERI04G21000.1"/>
    <property type="gene ID" value="OMERI04G21000"/>
</dbReference>
<evidence type="ECO:0000256" key="1">
    <source>
        <dbReference type="SAM" id="MobiDB-lite"/>
    </source>
</evidence>
<keyword evidence="3" id="KW-1185">Reference proteome</keyword>
<feature type="region of interest" description="Disordered" evidence="1">
    <location>
        <begin position="1"/>
        <end position="21"/>
    </location>
</feature>
<dbReference type="PANTHER" id="PTHR36478">
    <property type="entry name" value="OS04G0614237 PROTEIN-RELATED"/>
    <property type="match status" value="1"/>
</dbReference>